<feature type="region of interest" description="Disordered" evidence="1">
    <location>
        <begin position="24"/>
        <end position="72"/>
    </location>
</feature>
<evidence type="ECO:0000256" key="2">
    <source>
        <dbReference type="SAM" id="SignalP"/>
    </source>
</evidence>
<feature type="signal peptide" evidence="2">
    <location>
        <begin position="1"/>
        <end position="20"/>
    </location>
</feature>
<dbReference type="AlphaFoldDB" id="A0A3A8ELK7"/>
<keyword evidence="4" id="KW-1185">Reference proteome</keyword>
<reference evidence="3 4" key="1">
    <citation type="submission" date="2018-09" db="EMBL/GenBank/DDBJ databases">
        <title>The draft genome of Acinetobacter spp. strains.</title>
        <authorList>
            <person name="Qin J."/>
            <person name="Feng Y."/>
            <person name="Zong Z."/>
        </authorList>
    </citation>
    <scope>NUCLEOTIDE SEQUENCE [LARGE SCALE GENOMIC DNA]</scope>
    <source>
        <strain evidence="3 4">WCHAc060012</strain>
    </source>
</reference>
<dbReference type="RefSeq" id="WP_120403791.1">
    <property type="nucleotide sequence ID" value="NZ_RAXV01000049.1"/>
</dbReference>
<dbReference type="EMBL" id="RAXV01000049">
    <property type="protein sequence ID" value="RKG29253.1"/>
    <property type="molecule type" value="Genomic_DNA"/>
</dbReference>
<accession>A0A3A8ELK7</accession>
<keyword evidence="2" id="KW-0732">Signal</keyword>
<comment type="caution">
    <text evidence="3">The sequence shown here is derived from an EMBL/GenBank/DDBJ whole genome shotgun (WGS) entry which is preliminary data.</text>
</comment>
<gene>
    <name evidence="3" type="ORF">D7V32_15810</name>
</gene>
<protein>
    <recommendedName>
        <fullName evidence="5">Lipoprotein</fullName>
    </recommendedName>
</protein>
<evidence type="ECO:0000313" key="3">
    <source>
        <dbReference type="EMBL" id="RKG29253.1"/>
    </source>
</evidence>
<name>A0A3A8ELK7_9GAMM</name>
<evidence type="ECO:0000313" key="4">
    <source>
        <dbReference type="Proteomes" id="UP000282388"/>
    </source>
</evidence>
<organism evidence="3 4">
    <name type="scientific">Acinetobacter tianfuensis</name>
    <dbReference type="NCBI Taxonomy" id="2419603"/>
    <lineage>
        <taxon>Bacteria</taxon>
        <taxon>Pseudomonadati</taxon>
        <taxon>Pseudomonadota</taxon>
        <taxon>Gammaproteobacteria</taxon>
        <taxon>Moraxellales</taxon>
        <taxon>Moraxellaceae</taxon>
        <taxon>Acinetobacter</taxon>
    </lineage>
</organism>
<dbReference type="Proteomes" id="UP000282388">
    <property type="component" value="Unassembled WGS sequence"/>
</dbReference>
<evidence type="ECO:0008006" key="5">
    <source>
        <dbReference type="Google" id="ProtNLM"/>
    </source>
</evidence>
<evidence type="ECO:0000256" key="1">
    <source>
        <dbReference type="SAM" id="MobiDB-lite"/>
    </source>
</evidence>
<feature type="chain" id="PRO_5017240993" description="Lipoprotein" evidence="2">
    <location>
        <begin position="21"/>
        <end position="72"/>
    </location>
</feature>
<proteinExistence type="predicted"/>
<dbReference type="PROSITE" id="PS51257">
    <property type="entry name" value="PROKAR_LIPOPROTEIN"/>
    <property type="match status" value="1"/>
</dbReference>
<sequence length="72" mass="7459">MKLKTALLVLISAASLTALTACGKKESQEQQAEAPVSSETAGKDWPVTDTPVSEEMMDAAPLENAPAASEAK</sequence>